<dbReference type="GO" id="GO:0036374">
    <property type="term" value="F:glutathione hydrolase activity"/>
    <property type="evidence" value="ECO:0007669"/>
    <property type="project" value="UniProtKB-EC"/>
</dbReference>
<evidence type="ECO:0000256" key="1">
    <source>
        <dbReference type="ARBA" id="ARBA00001049"/>
    </source>
</evidence>
<dbReference type="Proteomes" id="UP000264779">
    <property type="component" value="Unassembled WGS sequence"/>
</dbReference>
<feature type="binding site" evidence="4">
    <location>
        <begin position="53"/>
        <end position="54"/>
    </location>
    <ligand>
        <name>L-glutamate</name>
        <dbReference type="ChEBI" id="CHEBI:29985"/>
    </ligand>
</feature>
<dbReference type="PRINTS" id="PR01210">
    <property type="entry name" value="GGTRANSPTASE"/>
</dbReference>
<protein>
    <submittedName>
        <fullName evidence="5">Gamma-glutamyltranspeptidase</fullName>
    </submittedName>
</protein>
<dbReference type="SUPFAM" id="SSF56235">
    <property type="entry name" value="N-terminal nucleophile aminohydrolases (Ntn hydrolases)"/>
    <property type="match status" value="1"/>
</dbReference>
<comment type="catalytic activity">
    <reaction evidence="3">
        <text>an N-terminal (5-L-glutamyl)-[peptide] + an alpha-amino acid = 5-L-glutamyl amino acid + an N-terminal L-alpha-aminoacyl-[peptide]</text>
        <dbReference type="Rhea" id="RHEA:23904"/>
        <dbReference type="Rhea" id="RHEA-COMP:9780"/>
        <dbReference type="Rhea" id="RHEA-COMP:9795"/>
        <dbReference type="ChEBI" id="CHEBI:77644"/>
        <dbReference type="ChEBI" id="CHEBI:78597"/>
        <dbReference type="ChEBI" id="CHEBI:78599"/>
        <dbReference type="ChEBI" id="CHEBI:78608"/>
        <dbReference type="EC" id="2.3.2.2"/>
    </reaction>
</comment>
<comment type="catalytic activity">
    <reaction evidence="1">
        <text>an S-substituted glutathione + H2O = an S-substituted L-cysteinylglycine + L-glutamate</text>
        <dbReference type="Rhea" id="RHEA:59468"/>
        <dbReference type="ChEBI" id="CHEBI:15377"/>
        <dbReference type="ChEBI" id="CHEBI:29985"/>
        <dbReference type="ChEBI" id="CHEBI:90779"/>
        <dbReference type="ChEBI" id="CHEBI:143103"/>
        <dbReference type="EC" id="3.4.19.13"/>
    </reaction>
</comment>
<proteinExistence type="predicted"/>
<evidence type="ECO:0000313" key="5">
    <source>
        <dbReference type="EMBL" id="HBU51612.1"/>
    </source>
</evidence>
<reference evidence="5 6" key="1">
    <citation type="journal article" date="2018" name="Nat. Biotechnol.">
        <title>A standardized bacterial taxonomy based on genome phylogeny substantially revises the tree of life.</title>
        <authorList>
            <person name="Parks D.H."/>
            <person name="Chuvochina M."/>
            <person name="Waite D.W."/>
            <person name="Rinke C."/>
            <person name="Skarshewski A."/>
            <person name="Chaumeil P.A."/>
            <person name="Hugenholtz P."/>
        </authorList>
    </citation>
    <scope>NUCLEOTIDE SEQUENCE [LARGE SCALE GENOMIC DNA]</scope>
    <source>
        <strain evidence="5">UBA11621</strain>
    </source>
</reference>
<dbReference type="InterPro" id="IPR000101">
    <property type="entry name" value="GGT_peptidase"/>
</dbReference>
<comment type="catalytic activity">
    <reaction evidence="2">
        <text>glutathione + H2O = L-cysteinylglycine + L-glutamate</text>
        <dbReference type="Rhea" id="RHEA:28807"/>
        <dbReference type="ChEBI" id="CHEBI:15377"/>
        <dbReference type="ChEBI" id="CHEBI:29985"/>
        <dbReference type="ChEBI" id="CHEBI:57925"/>
        <dbReference type="ChEBI" id="CHEBI:61694"/>
        <dbReference type="EC" id="3.4.19.13"/>
    </reaction>
</comment>
<dbReference type="InterPro" id="IPR043137">
    <property type="entry name" value="GGT_ssub_C"/>
</dbReference>
<dbReference type="GO" id="GO:0006751">
    <property type="term" value="P:glutathione catabolic process"/>
    <property type="evidence" value="ECO:0007669"/>
    <property type="project" value="InterPro"/>
</dbReference>
<evidence type="ECO:0000256" key="2">
    <source>
        <dbReference type="ARBA" id="ARBA00001089"/>
    </source>
</evidence>
<dbReference type="AlphaFoldDB" id="A0A358E0A9"/>
<accession>A0A358E0A9</accession>
<organism evidence="5 6">
    <name type="scientific">Alteromonas australica</name>
    <dbReference type="NCBI Taxonomy" id="589873"/>
    <lineage>
        <taxon>Bacteria</taxon>
        <taxon>Pseudomonadati</taxon>
        <taxon>Pseudomonadota</taxon>
        <taxon>Gammaproteobacteria</taxon>
        <taxon>Alteromonadales</taxon>
        <taxon>Alteromonadaceae</taxon>
        <taxon>Alteromonas/Salinimonas group</taxon>
        <taxon>Alteromonas</taxon>
    </lineage>
</organism>
<dbReference type="GO" id="GO:0103068">
    <property type="term" value="F:leukotriene C4 gamma-glutamyl transferase activity"/>
    <property type="evidence" value="ECO:0007669"/>
    <property type="project" value="UniProtKB-EC"/>
</dbReference>
<feature type="binding site" evidence="4">
    <location>
        <position position="75"/>
    </location>
    <ligand>
        <name>L-glutamate</name>
        <dbReference type="ChEBI" id="CHEBI:29985"/>
    </ligand>
</feature>
<name>A0A358E0A9_9ALTE</name>
<feature type="binding site" evidence="4">
    <location>
        <position position="24"/>
    </location>
    <ligand>
        <name>L-glutamate</name>
        <dbReference type="ChEBI" id="CHEBI:29985"/>
    </ligand>
</feature>
<evidence type="ECO:0000256" key="4">
    <source>
        <dbReference type="PIRSR" id="PIRSR600101-2"/>
    </source>
</evidence>
<evidence type="ECO:0000313" key="6">
    <source>
        <dbReference type="Proteomes" id="UP000264779"/>
    </source>
</evidence>
<dbReference type="GO" id="GO:0005886">
    <property type="term" value="C:plasma membrane"/>
    <property type="evidence" value="ECO:0007669"/>
    <property type="project" value="TreeGrafter"/>
</dbReference>
<evidence type="ECO:0000256" key="3">
    <source>
        <dbReference type="ARBA" id="ARBA00047417"/>
    </source>
</evidence>
<dbReference type="Pfam" id="PF01019">
    <property type="entry name" value="G_glu_transpept"/>
    <property type="match status" value="1"/>
</dbReference>
<comment type="caution">
    <text evidence="5">The sequence shown here is derived from an EMBL/GenBank/DDBJ whole genome shotgun (WGS) entry which is preliminary data.</text>
</comment>
<dbReference type="EMBL" id="DONK01000150">
    <property type="protein sequence ID" value="HBU51612.1"/>
    <property type="molecule type" value="Genomic_DNA"/>
</dbReference>
<dbReference type="PANTHER" id="PTHR11686">
    <property type="entry name" value="GAMMA GLUTAMYL TRANSPEPTIDASE"/>
    <property type="match status" value="1"/>
</dbReference>
<feature type="non-terminal residue" evidence="5">
    <location>
        <position position="1"/>
    </location>
</feature>
<dbReference type="Gene3D" id="3.60.20.40">
    <property type="match status" value="1"/>
</dbReference>
<dbReference type="PANTHER" id="PTHR11686:SF9">
    <property type="entry name" value="RE13973P"/>
    <property type="match status" value="1"/>
</dbReference>
<sequence>INLTFGSGVVVSGAGFLLNDEMDDFSAKPGVPNFFGAVGGEANAIAPYKRMLSSMTPTLVKEGNDVVLVTGSPGGTTIISSVTQSLLNALLFDMTAEDAVNAPRFHHQLLPKDTIRMHDGFLDSDVQQLKQRGYVIDQRRFGDLHLIKRTHQGLEAASEASGRGKSMVR</sequence>
<dbReference type="InterPro" id="IPR029055">
    <property type="entry name" value="Ntn_hydrolases_N"/>
</dbReference>
<gene>
    <name evidence="5" type="ORF">DEB45_10165</name>
</gene>